<comment type="caution">
    <text evidence="4">The sequence shown here is derived from an EMBL/GenBank/DDBJ whole genome shotgun (WGS) entry which is preliminary data.</text>
</comment>
<dbReference type="FunFam" id="3.40.50.720:FF:000336">
    <property type="entry name" value="Aldehyde reductase"/>
    <property type="match status" value="1"/>
</dbReference>
<keyword evidence="1" id="KW-0560">Oxidoreductase</keyword>
<comment type="similarity">
    <text evidence="2">Belongs to the NAD(P)-dependent epimerase/dehydratase family. Dihydroflavonol-4-reductase subfamily.</text>
</comment>
<dbReference type="AlphaFoldDB" id="A0A5S5DP40"/>
<name>A0A5S5DP40_9FLAO</name>
<reference evidence="4 5" key="1">
    <citation type="submission" date="2019-07" db="EMBL/GenBank/DDBJ databases">
        <title>Genomic Encyclopedia of Type Strains, Phase IV (KMG-IV): sequencing the most valuable type-strain genomes for metagenomic binning, comparative biology and taxonomic classification.</title>
        <authorList>
            <person name="Goeker M."/>
        </authorList>
    </citation>
    <scope>NUCLEOTIDE SEQUENCE [LARGE SCALE GENOMIC DNA]</scope>
    <source>
        <strain evidence="4 5">DSM 18961</strain>
    </source>
</reference>
<sequence length="347" mass="38584">MMESNNLNTRVLVTGGTGFLGVHTIVQLLQQGYKVKTTIRSLERKTDVLEMLKNGGITSFDNLEFIEADLTKDANWDEAVKDCKYVLHLASPFPSDEPKDEDELIIPAKEGTLRVLKAAQKAGVKRVVMTSSFAAIGYSINPENHIFSEQDWTDPNTNIGAYIKSKTLAEQAAWSFIKTEANPLELTVINPVGIFGPILGKDFSSSVQLIEQLMSGKMSATPKVFFGIVDVRDVADIHIKAMISKEAKNQRFLTSSDETTSLPETAKILRQQQNKYSKKVTKKVLPNWLVKILSNFKPELKSVASQVGIIKTISNEKAKKILGWKPRNKEIIITDTANSLIKFSVIK</sequence>
<dbReference type="Gene3D" id="3.40.50.720">
    <property type="entry name" value="NAD(P)-binding Rossmann-like Domain"/>
    <property type="match status" value="1"/>
</dbReference>
<dbReference type="PANTHER" id="PTHR10366:SF564">
    <property type="entry name" value="STEROL-4-ALPHA-CARBOXYLATE 3-DEHYDROGENASE, DECARBOXYLATING"/>
    <property type="match status" value="1"/>
</dbReference>
<dbReference type="Pfam" id="PF01370">
    <property type="entry name" value="Epimerase"/>
    <property type="match status" value="1"/>
</dbReference>
<dbReference type="Proteomes" id="UP000323136">
    <property type="component" value="Unassembled WGS sequence"/>
</dbReference>
<protein>
    <submittedName>
        <fullName evidence="4">Dihydroflavonol-4-reductase</fullName>
    </submittedName>
</protein>
<dbReference type="InterPro" id="IPR050425">
    <property type="entry name" value="NAD(P)_dehydrat-like"/>
</dbReference>
<dbReference type="InterPro" id="IPR001509">
    <property type="entry name" value="Epimerase_deHydtase"/>
</dbReference>
<keyword evidence="5" id="KW-1185">Reference proteome</keyword>
<dbReference type="SUPFAM" id="SSF51735">
    <property type="entry name" value="NAD(P)-binding Rossmann-fold domains"/>
    <property type="match status" value="1"/>
</dbReference>
<evidence type="ECO:0000256" key="1">
    <source>
        <dbReference type="ARBA" id="ARBA00023002"/>
    </source>
</evidence>
<dbReference type="OrthoDB" id="9803111at2"/>
<evidence type="ECO:0000259" key="3">
    <source>
        <dbReference type="Pfam" id="PF01370"/>
    </source>
</evidence>
<feature type="domain" description="NAD-dependent epimerase/dehydratase" evidence="3">
    <location>
        <begin position="11"/>
        <end position="247"/>
    </location>
</feature>
<dbReference type="InterPro" id="IPR036291">
    <property type="entry name" value="NAD(P)-bd_dom_sf"/>
</dbReference>
<dbReference type="EMBL" id="VNIA01000004">
    <property type="protein sequence ID" value="TYP97444.1"/>
    <property type="molecule type" value="Genomic_DNA"/>
</dbReference>
<organism evidence="4 5">
    <name type="scientific">Tenacibaculum adriaticum</name>
    <dbReference type="NCBI Taxonomy" id="413713"/>
    <lineage>
        <taxon>Bacteria</taxon>
        <taxon>Pseudomonadati</taxon>
        <taxon>Bacteroidota</taxon>
        <taxon>Flavobacteriia</taxon>
        <taxon>Flavobacteriales</taxon>
        <taxon>Flavobacteriaceae</taxon>
        <taxon>Tenacibaculum</taxon>
    </lineage>
</organism>
<dbReference type="CDD" id="cd05227">
    <property type="entry name" value="AR_SDR_e"/>
    <property type="match status" value="1"/>
</dbReference>
<dbReference type="GO" id="GO:0016616">
    <property type="term" value="F:oxidoreductase activity, acting on the CH-OH group of donors, NAD or NADP as acceptor"/>
    <property type="evidence" value="ECO:0007669"/>
    <property type="project" value="TreeGrafter"/>
</dbReference>
<accession>A0A5S5DP40</accession>
<evidence type="ECO:0000313" key="4">
    <source>
        <dbReference type="EMBL" id="TYP97444.1"/>
    </source>
</evidence>
<evidence type="ECO:0000256" key="2">
    <source>
        <dbReference type="ARBA" id="ARBA00023445"/>
    </source>
</evidence>
<evidence type="ECO:0000313" key="5">
    <source>
        <dbReference type="Proteomes" id="UP000323136"/>
    </source>
</evidence>
<dbReference type="PANTHER" id="PTHR10366">
    <property type="entry name" value="NAD DEPENDENT EPIMERASE/DEHYDRATASE"/>
    <property type="match status" value="1"/>
</dbReference>
<gene>
    <name evidence="4" type="ORF">C7447_104130</name>
</gene>
<proteinExistence type="inferred from homology"/>